<keyword evidence="6 7" id="KW-0472">Membrane</keyword>
<evidence type="ECO:0000256" key="1">
    <source>
        <dbReference type="ARBA" id="ARBA00004651"/>
    </source>
</evidence>
<comment type="caution">
    <text evidence="8">The sequence shown here is derived from an EMBL/GenBank/DDBJ whole genome shotgun (WGS) entry which is preliminary data.</text>
</comment>
<keyword evidence="5 7" id="KW-1133">Transmembrane helix</keyword>
<feature type="transmembrane region" description="Helical" evidence="7">
    <location>
        <begin position="371"/>
        <end position="390"/>
    </location>
</feature>
<evidence type="ECO:0000256" key="5">
    <source>
        <dbReference type="ARBA" id="ARBA00022989"/>
    </source>
</evidence>
<reference evidence="8 9" key="1">
    <citation type="submission" date="2020-08" db="EMBL/GenBank/DDBJ databases">
        <title>Amycolatopsis sp. nov. DR6-1 isolated from Dendrobium heterocarpum.</title>
        <authorList>
            <person name="Tedsree N."/>
            <person name="Kuncharoen N."/>
            <person name="Likhitwitayawuid K."/>
            <person name="Tanasupawat S."/>
        </authorList>
    </citation>
    <scope>NUCLEOTIDE SEQUENCE [LARGE SCALE GENOMIC DNA]</scope>
    <source>
        <strain evidence="8 9">DR6-1</strain>
    </source>
</reference>
<sequence>MRGAAFRLLWTGQTVSTVGSAVASASVPLVALLVLHASTFEVASLTAAAWIPWLVVGLPAGAWVDRWPKRRVMLVCDVVQMAAFLAVPISWVLGSLSFAMLLAAALIGGFAQVFFSLAYRAFLPSVVDDADLLGANVRLQGAESAAQVGGPGLAGLLASAFGPVSGVLVDALSFGFSALCLGFLRADEPPPRPRTRLRAEIAEGMRIVARDPYLRVMVLSGAVANLALNGFYAVAVVFLVDDLGQGPGGVGLVLALAEAGGVLGATLVSRFARRTGTAWGFLWCEVLVVPAMLLGPLTRPGWGLTLFVLAGAGIAAGVVGSNVLGATFRQRYCPRHLYGRISASSSMVNYGTISLGALAGGALGQAAGVRVAMFAMVGVQLVSLGVLLMGPLRRERDFPQVALAVDNPAEGAGVVGGGG</sequence>
<keyword evidence="3" id="KW-1003">Cell membrane</keyword>
<evidence type="ECO:0000256" key="6">
    <source>
        <dbReference type="ARBA" id="ARBA00023136"/>
    </source>
</evidence>
<name>A0A7W3W6U0_9PSEU</name>
<dbReference type="Gene3D" id="1.20.1250.20">
    <property type="entry name" value="MFS general substrate transporter like domains"/>
    <property type="match status" value="1"/>
</dbReference>
<feature type="transmembrane region" description="Helical" evidence="7">
    <location>
        <begin position="347"/>
        <end position="365"/>
    </location>
</feature>
<dbReference type="PANTHER" id="PTHR23513">
    <property type="entry name" value="INTEGRAL MEMBRANE EFFLUX PROTEIN-RELATED"/>
    <property type="match status" value="1"/>
</dbReference>
<evidence type="ECO:0000313" key="8">
    <source>
        <dbReference type="EMBL" id="MBB1159813.1"/>
    </source>
</evidence>
<feature type="transmembrane region" description="Helical" evidence="7">
    <location>
        <begin position="304"/>
        <end position="326"/>
    </location>
</feature>
<keyword evidence="9" id="KW-1185">Reference proteome</keyword>
<feature type="transmembrane region" description="Helical" evidence="7">
    <location>
        <begin position="98"/>
        <end position="119"/>
    </location>
</feature>
<dbReference type="PANTHER" id="PTHR23513:SF6">
    <property type="entry name" value="MAJOR FACILITATOR SUPERFAMILY ASSOCIATED DOMAIN-CONTAINING PROTEIN"/>
    <property type="match status" value="1"/>
</dbReference>
<evidence type="ECO:0000313" key="9">
    <source>
        <dbReference type="Proteomes" id="UP000526734"/>
    </source>
</evidence>
<feature type="transmembrane region" description="Helical" evidence="7">
    <location>
        <begin position="40"/>
        <end position="60"/>
    </location>
</feature>
<dbReference type="Pfam" id="PF05977">
    <property type="entry name" value="MFS_3"/>
    <property type="match status" value="1"/>
</dbReference>
<evidence type="ECO:0000256" key="3">
    <source>
        <dbReference type="ARBA" id="ARBA00022475"/>
    </source>
</evidence>
<dbReference type="GO" id="GO:0005886">
    <property type="term" value="C:plasma membrane"/>
    <property type="evidence" value="ECO:0007669"/>
    <property type="project" value="UniProtKB-SubCell"/>
</dbReference>
<dbReference type="CDD" id="cd06173">
    <property type="entry name" value="MFS_MefA_like"/>
    <property type="match status" value="1"/>
</dbReference>
<dbReference type="InterPro" id="IPR010290">
    <property type="entry name" value="TM_effector"/>
</dbReference>
<organism evidence="8 9">
    <name type="scientific">Amycolatopsis dendrobii</name>
    <dbReference type="NCBI Taxonomy" id="2760662"/>
    <lineage>
        <taxon>Bacteria</taxon>
        <taxon>Bacillati</taxon>
        <taxon>Actinomycetota</taxon>
        <taxon>Actinomycetes</taxon>
        <taxon>Pseudonocardiales</taxon>
        <taxon>Pseudonocardiaceae</taxon>
        <taxon>Amycolatopsis</taxon>
    </lineage>
</organism>
<keyword evidence="4 7" id="KW-0812">Transmembrane</keyword>
<dbReference type="SUPFAM" id="SSF103473">
    <property type="entry name" value="MFS general substrate transporter"/>
    <property type="match status" value="1"/>
</dbReference>
<gene>
    <name evidence="8" type="ORF">H4281_42275</name>
</gene>
<keyword evidence="2" id="KW-0813">Transport</keyword>
<evidence type="ECO:0000256" key="2">
    <source>
        <dbReference type="ARBA" id="ARBA00022448"/>
    </source>
</evidence>
<dbReference type="RefSeq" id="WP_182896466.1">
    <property type="nucleotide sequence ID" value="NZ_JACGZW010000022.1"/>
</dbReference>
<accession>A0A7W3W6U0</accession>
<feature type="transmembrane region" description="Helical" evidence="7">
    <location>
        <begin position="216"/>
        <end position="240"/>
    </location>
</feature>
<feature type="transmembrane region" description="Helical" evidence="7">
    <location>
        <begin position="246"/>
        <end position="268"/>
    </location>
</feature>
<comment type="subcellular location">
    <subcellularLocation>
        <location evidence="1">Cell membrane</location>
        <topology evidence="1">Multi-pass membrane protein</topology>
    </subcellularLocation>
</comment>
<dbReference type="Proteomes" id="UP000526734">
    <property type="component" value="Unassembled WGS sequence"/>
</dbReference>
<feature type="transmembrane region" description="Helical" evidence="7">
    <location>
        <begin position="280"/>
        <end position="298"/>
    </location>
</feature>
<evidence type="ECO:0000256" key="4">
    <source>
        <dbReference type="ARBA" id="ARBA00022692"/>
    </source>
</evidence>
<dbReference type="InterPro" id="IPR036259">
    <property type="entry name" value="MFS_trans_sf"/>
</dbReference>
<dbReference type="EMBL" id="JACGZW010000022">
    <property type="protein sequence ID" value="MBB1159813.1"/>
    <property type="molecule type" value="Genomic_DNA"/>
</dbReference>
<protein>
    <submittedName>
        <fullName evidence="8">MFS transporter</fullName>
    </submittedName>
</protein>
<feature type="transmembrane region" description="Helical" evidence="7">
    <location>
        <begin position="72"/>
        <end position="92"/>
    </location>
</feature>
<dbReference type="AlphaFoldDB" id="A0A7W3W6U0"/>
<proteinExistence type="predicted"/>
<evidence type="ECO:0000256" key="7">
    <source>
        <dbReference type="SAM" id="Phobius"/>
    </source>
</evidence>